<evidence type="ECO:0000313" key="4">
    <source>
        <dbReference type="Proteomes" id="UP000822476"/>
    </source>
</evidence>
<feature type="region of interest" description="Disordered" evidence="2">
    <location>
        <begin position="89"/>
        <end position="116"/>
    </location>
</feature>
<dbReference type="EMBL" id="JTDE01000356">
    <property type="protein sequence ID" value="KAF7261498.1"/>
    <property type="molecule type" value="Genomic_DNA"/>
</dbReference>
<feature type="compositionally biased region" description="Basic and acidic residues" evidence="2">
    <location>
        <begin position="174"/>
        <end position="183"/>
    </location>
</feature>
<dbReference type="OrthoDB" id="6242809at2759"/>
<feature type="region of interest" description="Disordered" evidence="2">
    <location>
        <begin position="131"/>
        <end position="277"/>
    </location>
</feature>
<feature type="compositionally biased region" description="Polar residues" evidence="2">
    <location>
        <begin position="241"/>
        <end position="277"/>
    </location>
</feature>
<evidence type="ECO:0000256" key="1">
    <source>
        <dbReference type="SAM" id="Coils"/>
    </source>
</evidence>
<feature type="coiled-coil region" evidence="1">
    <location>
        <begin position="339"/>
        <end position="366"/>
    </location>
</feature>
<feature type="compositionally biased region" description="Basic residues" evidence="2">
    <location>
        <begin position="93"/>
        <end position="104"/>
    </location>
</feature>
<dbReference type="AlphaFoldDB" id="A0A8S9ZBH3"/>
<sequence length="450" mass="51118">MPKSVNLTNLNPGSEFPICRFQVVEHTANDRPAIANGSVMCETKMNGTGTTTKDHTSTRSQSDHRTTSVSQTIASMHQRATELLNRLSEHRGSKQSRRHYRGHHHTLDSSSSFREVPNKTHQISETHIYLDSGGSVHGPMDQKHSTRLGNISRSGQLIPGSRHYLSDGSAGWSHQRDAMRHQSDSGAWDARSENTYRGRTYSESRRPFLSERTHEHSSSSSRYYAYQQQQQQSYPQHHFKTTASHQVGAHSPSTHISRWSSMQGMGTSGTWRGSSGNRYATTLTRQHIKRHRDPVEMLVKHPPSMGASKVDLVSIDTRRGSSPPLHYSPNTYSYRQFEAESITERERRLRDELVSTQRELQELKRSRSLTGDLNLITPLTAKENLKSTSTQYLNESSWTTHTLKKNDGLPCGAPVADNSDQAIPDADFVSSSWDSRYRMGYWMRRFKMVY</sequence>
<organism evidence="3 4">
    <name type="scientific">Paragonimus skrjabini miyazakii</name>
    <dbReference type="NCBI Taxonomy" id="59628"/>
    <lineage>
        <taxon>Eukaryota</taxon>
        <taxon>Metazoa</taxon>
        <taxon>Spiralia</taxon>
        <taxon>Lophotrochozoa</taxon>
        <taxon>Platyhelminthes</taxon>
        <taxon>Trematoda</taxon>
        <taxon>Digenea</taxon>
        <taxon>Plagiorchiida</taxon>
        <taxon>Troglotremata</taxon>
        <taxon>Troglotrematidae</taxon>
        <taxon>Paragonimus</taxon>
    </lineage>
</organism>
<accession>A0A8S9ZBH3</accession>
<protein>
    <submittedName>
        <fullName evidence="3">Uncharacterized protein</fullName>
    </submittedName>
</protein>
<gene>
    <name evidence="3" type="ORF">EG68_01191</name>
</gene>
<dbReference type="Proteomes" id="UP000822476">
    <property type="component" value="Unassembled WGS sequence"/>
</dbReference>
<keyword evidence="1" id="KW-0175">Coiled coil</keyword>
<feature type="region of interest" description="Disordered" evidence="2">
    <location>
        <begin position="47"/>
        <end position="67"/>
    </location>
</feature>
<proteinExistence type="predicted"/>
<name>A0A8S9ZBH3_9TREM</name>
<reference evidence="3" key="1">
    <citation type="submission" date="2019-07" db="EMBL/GenBank/DDBJ databases">
        <title>Annotation for the trematode Paragonimus miyazaki's.</title>
        <authorList>
            <person name="Choi Y.-J."/>
        </authorList>
    </citation>
    <scope>NUCLEOTIDE SEQUENCE</scope>
    <source>
        <strain evidence="3">Japan</strain>
    </source>
</reference>
<keyword evidence="4" id="KW-1185">Reference proteome</keyword>
<evidence type="ECO:0000313" key="3">
    <source>
        <dbReference type="EMBL" id="KAF7261498.1"/>
    </source>
</evidence>
<feature type="compositionally biased region" description="Basic and acidic residues" evidence="2">
    <location>
        <begin position="190"/>
        <end position="217"/>
    </location>
</feature>
<evidence type="ECO:0000256" key="2">
    <source>
        <dbReference type="SAM" id="MobiDB-lite"/>
    </source>
</evidence>
<comment type="caution">
    <text evidence="3">The sequence shown here is derived from an EMBL/GenBank/DDBJ whole genome shotgun (WGS) entry which is preliminary data.</text>
</comment>
<feature type="compositionally biased region" description="Basic and acidic residues" evidence="2">
    <location>
        <begin position="52"/>
        <end position="66"/>
    </location>
</feature>
<feature type="compositionally biased region" description="Low complexity" evidence="2">
    <location>
        <begin position="218"/>
        <end position="234"/>
    </location>
</feature>